<proteinExistence type="predicted"/>
<dbReference type="EMBL" id="LKAJ02000001">
    <property type="protein sequence ID" value="MCS5711753.1"/>
    <property type="molecule type" value="Genomic_DNA"/>
</dbReference>
<gene>
    <name evidence="5" type="primary">tcrA</name>
    <name evidence="5" type="ORF">HT99x_00429</name>
    <name evidence="6" type="ORF">HT99x_009955</name>
</gene>
<evidence type="ECO:0000256" key="1">
    <source>
        <dbReference type="ARBA" id="ARBA00022553"/>
    </source>
</evidence>
<dbReference type="EMBL" id="LKAJ01000001">
    <property type="protein sequence ID" value="KRG22888.1"/>
    <property type="molecule type" value="Genomic_DNA"/>
</dbReference>
<reference evidence="6" key="2">
    <citation type="journal article" date="2016" name="Genome Announc.">
        <title>Draft Genome Sequences of Two Novel Amoeba-Resistant Intranuclear Bacteria, 'Candidatus Berkiella cookevillensis' and 'Candidatus Berkiella aquae'.</title>
        <authorList>
            <person name="Mehari Y.T."/>
            <person name="Arivett B.A."/>
            <person name="Farone A.L."/>
            <person name="Gunderson J.H."/>
            <person name="Farone M.B."/>
        </authorList>
    </citation>
    <scope>NUCLEOTIDE SEQUENCE</scope>
    <source>
        <strain evidence="6">HT99</strain>
    </source>
</reference>
<evidence type="ECO:0000313" key="7">
    <source>
        <dbReference type="Proteomes" id="UP000051497"/>
    </source>
</evidence>
<sequence>MSQASSSESLLKILLVENSRTARAVLVRALESQGYQVDTVASGTEAIAAILESDYHLVIMDVFLPQMNGYEAAQNIRSIESNKSNIPLIAFTSSTSERDKKICLDAGMDEYIIKSDDNKELFSVLEKYKKRLEEK</sequence>
<dbReference type="SMART" id="SM00448">
    <property type="entry name" value="REC"/>
    <property type="match status" value="1"/>
</dbReference>
<organism evidence="5">
    <name type="scientific">Candidatus Berkiella aquae</name>
    <dbReference type="NCBI Taxonomy" id="295108"/>
    <lineage>
        <taxon>Bacteria</taxon>
        <taxon>Pseudomonadati</taxon>
        <taxon>Pseudomonadota</taxon>
        <taxon>Gammaproteobacteria</taxon>
        <taxon>Candidatus Berkiellales</taxon>
        <taxon>Candidatus Berkiellaceae</taxon>
        <taxon>Candidatus Berkiella</taxon>
    </lineage>
</organism>
<accession>A0A0Q9Z2V7</accession>
<dbReference type="RefSeq" id="WP_075065056.1">
    <property type="nucleotide sequence ID" value="NZ_LKAJ02000001.1"/>
</dbReference>
<dbReference type="STRING" id="295108.HT99x_00429"/>
<keyword evidence="2" id="KW-0902">Two-component regulatory system</keyword>
<dbReference type="AlphaFoldDB" id="A0A0Q9Z2V7"/>
<dbReference type="PANTHER" id="PTHR45339:SF1">
    <property type="entry name" value="HYBRID SIGNAL TRANSDUCTION HISTIDINE KINASE J"/>
    <property type="match status" value="1"/>
</dbReference>
<reference evidence="5" key="1">
    <citation type="submission" date="2015-09" db="EMBL/GenBank/DDBJ databases">
        <title>Draft Genome Sequences of Two Novel Amoeba-resistant Intranuclear Bacteria, Candidatus Berkiella cookevillensis and Candidatus Berkiella aquae.</title>
        <authorList>
            <person name="Mehari Y.T."/>
            <person name="Arivett B.A."/>
            <person name="Farone A.L."/>
            <person name="Gunderson J.H."/>
            <person name="Farone M.B."/>
        </authorList>
    </citation>
    <scope>NUCLEOTIDE SEQUENCE [LARGE SCALE GENOMIC DNA]</scope>
    <source>
        <strain evidence="5">HT99</strain>
    </source>
</reference>
<feature type="modified residue" description="4-aspartylphosphate" evidence="3">
    <location>
        <position position="61"/>
    </location>
</feature>
<dbReference type="Proteomes" id="UP000051497">
    <property type="component" value="Unassembled WGS sequence"/>
</dbReference>
<reference evidence="6" key="3">
    <citation type="submission" date="2021-06" db="EMBL/GenBank/DDBJ databases">
        <title>Genomic Description and Analysis of Intracellular Bacteria, Candidatus Berkiella cookevillensis and Candidatus Berkiella aquae.</title>
        <authorList>
            <person name="Kidane D.T."/>
            <person name="Mehari Y.T."/>
            <person name="Rice F.C."/>
            <person name="Arivett B.A."/>
            <person name="Farone A.L."/>
            <person name="Berk S.G."/>
            <person name="Farone M.B."/>
        </authorList>
    </citation>
    <scope>NUCLEOTIDE SEQUENCE</scope>
    <source>
        <strain evidence="6">HT99</strain>
    </source>
</reference>
<dbReference type="InterPro" id="IPR001789">
    <property type="entry name" value="Sig_transdc_resp-reg_receiver"/>
</dbReference>
<name>A0A0Q9Z2V7_9GAMM</name>
<evidence type="ECO:0000313" key="5">
    <source>
        <dbReference type="EMBL" id="KRG22888.1"/>
    </source>
</evidence>
<protein>
    <submittedName>
        <fullName evidence="6">Response regulator</fullName>
    </submittedName>
    <submittedName>
        <fullName evidence="5">Transcriptional regulatory protein TcrA</fullName>
    </submittedName>
</protein>
<comment type="caution">
    <text evidence="5">The sequence shown here is derived from an EMBL/GenBank/DDBJ whole genome shotgun (WGS) entry which is preliminary data.</text>
</comment>
<dbReference type="SUPFAM" id="SSF52172">
    <property type="entry name" value="CheY-like"/>
    <property type="match status" value="1"/>
</dbReference>
<evidence type="ECO:0000256" key="2">
    <source>
        <dbReference type="ARBA" id="ARBA00023012"/>
    </source>
</evidence>
<dbReference type="GO" id="GO:0000160">
    <property type="term" value="P:phosphorelay signal transduction system"/>
    <property type="evidence" value="ECO:0007669"/>
    <property type="project" value="UniProtKB-KW"/>
</dbReference>
<feature type="domain" description="Response regulatory" evidence="4">
    <location>
        <begin position="12"/>
        <end position="129"/>
    </location>
</feature>
<dbReference type="PROSITE" id="PS50110">
    <property type="entry name" value="RESPONSE_REGULATORY"/>
    <property type="match status" value="1"/>
</dbReference>
<evidence type="ECO:0000259" key="4">
    <source>
        <dbReference type="PROSITE" id="PS50110"/>
    </source>
</evidence>
<dbReference type="OrthoDB" id="9802426at2"/>
<keyword evidence="1 3" id="KW-0597">Phosphoprotein</keyword>
<dbReference type="Pfam" id="PF00072">
    <property type="entry name" value="Response_reg"/>
    <property type="match status" value="1"/>
</dbReference>
<dbReference type="CDD" id="cd17546">
    <property type="entry name" value="REC_hyHK_CKI1_RcsC-like"/>
    <property type="match status" value="1"/>
</dbReference>
<keyword evidence="7" id="KW-1185">Reference proteome</keyword>
<evidence type="ECO:0000313" key="6">
    <source>
        <dbReference type="EMBL" id="MCS5711753.1"/>
    </source>
</evidence>
<evidence type="ECO:0000256" key="3">
    <source>
        <dbReference type="PROSITE-ProRule" id="PRU00169"/>
    </source>
</evidence>
<dbReference type="InterPro" id="IPR011006">
    <property type="entry name" value="CheY-like_superfamily"/>
</dbReference>
<dbReference type="Gene3D" id="3.40.50.2300">
    <property type="match status" value="1"/>
</dbReference>
<dbReference type="PANTHER" id="PTHR45339">
    <property type="entry name" value="HYBRID SIGNAL TRANSDUCTION HISTIDINE KINASE J"/>
    <property type="match status" value="1"/>
</dbReference>